<evidence type="ECO:0000256" key="1">
    <source>
        <dbReference type="ARBA" id="ARBA00022723"/>
    </source>
</evidence>
<evidence type="ECO:0000256" key="2">
    <source>
        <dbReference type="ARBA" id="ARBA00022771"/>
    </source>
</evidence>
<dbReference type="AlphaFoldDB" id="A0A1S3IRL6"/>
<dbReference type="PROSITE" id="PS01360">
    <property type="entry name" value="ZF_MYND_1"/>
    <property type="match status" value="1"/>
</dbReference>
<dbReference type="OrthoDB" id="6136578at2759"/>
<proteinExistence type="predicted"/>
<dbReference type="InParanoid" id="A0A1S3IRL6"/>
<gene>
    <name evidence="8" type="primary">LOC106166231</name>
</gene>
<keyword evidence="2 4" id="KW-0863">Zinc-finger</keyword>
<feature type="compositionally biased region" description="Polar residues" evidence="5">
    <location>
        <begin position="220"/>
        <end position="229"/>
    </location>
</feature>
<dbReference type="KEGG" id="lak:106166231"/>
<feature type="domain" description="MYND-type" evidence="6">
    <location>
        <begin position="5"/>
        <end position="42"/>
    </location>
</feature>
<dbReference type="GeneID" id="106166231"/>
<keyword evidence="7" id="KW-1185">Reference proteome</keyword>
<evidence type="ECO:0000313" key="8">
    <source>
        <dbReference type="RefSeq" id="XP_013400174.1"/>
    </source>
</evidence>
<name>A0A1S3IRL6_LINAN</name>
<keyword evidence="3" id="KW-0862">Zinc</keyword>
<organism evidence="7 8">
    <name type="scientific">Lingula anatina</name>
    <name type="common">Brachiopod</name>
    <name type="synonym">Lingula unguis</name>
    <dbReference type="NCBI Taxonomy" id="7574"/>
    <lineage>
        <taxon>Eukaryota</taxon>
        <taxon>Metazoa</taxon>
        <taxon>Spiralia</taxon>
        <taxon>Lophotrochozoa</taxon>
        <taxon>Brachiopoda</taxon>
        <taxon>Linguliformea</taxon>
        <taxon>Lingulata</taxon>
        <taxon>Lingulida</taxon>
        <taxon>Linguloidea</taxon>
        <taxon>Lingulidae</taxon>
        <taxon>Lingula</taxon>
    </lineage>
</organism>
<evidence type="ECO:0000313" key="7">
    <source>
        <dbReference type="Proteomes" id="UP000085678"/>
    </source>
</evidence>
<accession>A0A1S3IRL6</accession>
<dbReference type="Gene3D" id="6.10.140.2220">
    <property type="match status" value="1"/>
</dbReference>
<evidence type="ECO:0000256" key="5">
    <source>
        <dbReference type="SAM" id="MobiDB-lite"/>
    </source>
</evidence>
<keyword evidence="1" id="KW-0479">Metal-binding</keyword>
<dbReference type="SUPFAM" id="SSF144232">
    <property type="entry name" value="HIT/MYND zinc finger-like"/>
    <property type="match status" value="1"/>
</dbReference>
<dbReference type="Proteomes" id="UP000085678">
    <property type="component" value="Unplaced"/>
</dbReference>
<feature type="compositionally biased region" description="Basic and acidic residues" evidence="5">
    <location>
        <begin position="258"/>
        <end position="274"/>
    </location>
</feature>
<dbReference type="PROSITE" id="PS50865">
    <property type="entry name" value="ZF_MYND_2"/>
    <property type="match status" value="1"/>
</dbReference>
<reference evidence="8" key="1">
    <citation type="submission" date="2025-08" db="UniProtKB">
        <authorList>
            <consortium name="RefSeq"/>
        </authorList>
    </citation>
    <scope>IDENTIFICATION</scope>
    <source>
        <tissue evidence="8">Gonads</tissue>
    </source>
</reference>
<dbReference type="InterPro" id="IPR002893">
    <property type="entry name" value="Znf_MYND"/>
</dbReference>
<protein>
    <submittedName>
        <fullName evidence="8">Uncharacterized protein LOC106166231</fullName>
    </submittedName>
</protein>
<evidence type="ECO:0000256" key="4">
    <source>
        <dbReference type="PROSITE-ProRule" id="PRU00134"/>
    </source>
</evidence>
<dbReference type="Pfam" id="PF01753">
    <property type="entry name" value="zf-MYND"/>
    <property type="match status" value="1"/>
</dbReference>
<evidence type="ECO:0000256" key="3">
    <source>
        <dbReference type="ARBA" id="ARBA00022833"/>
    </source>
</evidence>
<dbReference type="RefSeq" id="XP_013400174.1">
    <property type="nucleotide sequence ID" value="XM_013544720.1"/>
</dbReference>
<sequence length="315" mass="36563">MPEACWNCKKEDCTKQCSKCHRAYYCDRNCQTNHWAKHREKCKIHKIFRHVTKAIGKHGVFDNALIGAFSFYYNLRQRKIESCMKLGYWITKTSSQSEQIRRHVWVDVGGQEFDPGREINAIMFKTYEVYIALNVLCPQRLCEDKDVPEGTVFADPEDQHQQEMEDDFYRLTQHESDQKWFIDKMFNRFGNILCRKIFPDYDYLPPKTSKITLAEADPTAENNSKSNSGAAIRGDITSITNDADDTKSAETATIADSNDQRPIKGDTEKEHEVNFRTSKSSIKVHSKQATRMLKKAKKRESFAICRPHPLEDQLD</sequence>
<evidence type="ECO:0000259" key="6">
    <source>
        <dbReference type="PROSITE" id="PS50865"/>
    </source>
</evidence>
<feature type="region of interest" description="Disordered" evidence="5">
    <location>
        <begin position="215"/>
        <end position="287"/>
    </location>
</feature>
<dbReference type="GO" id="GO:0008270">
    <property type="term" value="F:zinc ion binding"/>
    <property type="evidence" value="ECO:0007669"/>
    <property type="project" value="UniProtKB-KW"/>
</dbReference>